<dbReference type="GO" id="GO:0016301">
    <property type="term" value="F:kinase activity"/>
    <property type="evidence" value="ECO:0007669"/>
    <property type="project" value="UniProtKB-KW"/>
</dbReference>
<dbReference type="Gene3D" id="3.30.565.10">
    <property type="entry name" value="Histidine kinase-like ATPase, C-terminal domain"/>
    <property type="match status" value="1"/>
</dbReference>
<dbReference type="GO" id="GO:0000160">
    <property type="term" value="P:phosphorelay signal transduction system"/>
    <property type="evidence" value="ECO:0007669"/>
    <property type="project" value="UniProtKB-KW"/>
</dbReference>
<evidence type="ECO:0000256" key="3">
    <source>
        <dbReference type="ARBA" id="ARBA00022777"/>
    </source>
</evidence>
<dbReference type="GO" id="GO:0005524">
    <property type="term" value="F:ATP binding"/>
    <property type="evidence" value="ECO:0007669"/>
    <property type="project" value="UniProtKB-KW"/>
</dbReference>
<keyword evidence="5" id="KW-0902">Two-component regulatory system</keyword>
<dbReference type="InterPro" id="IPR003594">
    <property type="entry name" value="HATPase_dom"/>
</dbReference>
<evidence type="ECO:0000256" key="6">
    <source>
        <dbReference type="SAM" id="Phobius"/>
    </source>
</evidence>
<dbReference type="InterPro" id="IPR005467">
    <property type="entry name" value="His_kinase_dom"/>
</dbReference>
<name>A0A5C0WEH0_BACIA</name>
<feature type="transmembrane region" description="Helical" evidence="6">
    <location>
        <begin position="7"/>
        <end position="24"/>
    </location>
</feature>
<dbReference type="SMART" id="SM00387">
    <property type="entry name" value="HATPase_c"/>
    <property type="match status" value="1"/>
</dbReference>
<evidence type="ECO:0000259" key="7">
    <source>
        <dbReference type="PROSITE" id="PS50109"/>
    </source>
</evidence>
<keyword evidence="6" id="KW-0472">Membrane</keyword>
<dbReference type="AlphaFoldDB" id="A0A5C0WEH0"/>
<evidence type="ECO:0000256" key="2">
    <source>
        <dbReference type="ARBA" id="ARBA00022741"/>
    </source>
</evidence>
<dbReference type="Pfam" id="PF02518">
    <property type="entry name" value="HATPase_c"/>
    <property type="match status" value="1"/>
</dbReference>
<feature type="transmembrane region" description="Helical" evidence="6">
    <location>
        <begin position="30"/>
        <end position="49"/>
    </location>
</feature>
<dbReference type="EMBL" id="CP043404">
    <property type="protein sequence ID" value="QEK63041.1"/>
    <property type="molecule type" value="Genomic_DNA"/>
</dbReference>
<reference evidence="8 9" key="1">
    <citation type="journal article" date="2018" name="Plant Biotechnol. Rep.">
        <title>Diversity and antifungal activity of endophytic bacteria associated with Panax ginseng seedlings.</title>
        <authorList>
            <person name="Park J.M."/>
            <person name="Hong C.E."/>
            <person name="Jo S.H."/>
        </authorList>
    </citation>
    <scope>NUCLEOTIDE SEQUENCE [LARGE SCALE GENOMIC DNA]</scope>
    <source>
        <strain evidence="8 9">PgKB20</strain>
    </source>
</reference>
<protein>
    <recommendedName>
        <fullName evidence="7">Histidine kinase domain-containing protein</fullName>
    </recommendedName>
</protein>
<organism evidence="8 9">
    <name type="scientific">Bacillus safensis</name>
    <dbReference type="NCBI Taxonomy" id="561879"/>
    <lineage>
        <taxon>Bacteria</taxon>
        <taxon>Bacillati</taxon>
        <taxon>Bacillota</taxon>
        <taxon>Bacilli</taxon>
        <taxon>Bacillales</taxon>
        <taxon>Bacillaceae</taxon>
        <taxon>Bacillus</taxon>
    </lineage>
</organism>
<keyword evidence="9" id="KW-1185">Reference proteome</keyword>
<dbReference type="SUPFAM" id="SSF55874">
    <property type="entry name" value="ATPase domain of HSP90 chaperone/DNA topoisomerase II/histidine kinase"/>
    <property type="match status" value="1"/>
</dbReference>
<evidence type="ECO:0000256" key="1">
    <source>
        <dbReference type="ARBA" id="ARBA00022679"/>
    </source>
</evidence>
<keyword evidence="6" id="KW-0812">Transmembrane</keyword>
<dbReference type="InterPro" id="IPR036890">
    <property type="entry name" value="HATPase_C_sf"/>
</dbReference>
<dbReference type="PANTHER" id="PTHR40448">
    <property type="entry name" value="TWO-COMPONENT SENSOR HISTIDINE KINASE"/>
    <property type="match status" value="1"/>
</dbReference>
<dbReference type="Proteomes" id="UP000325032">
    <property type="component" value="Chromosome"/>
</dbReference>
<keyword evidence="1" id="KW-0808">Transferase</keyword>
<evidence type="ECO:0000256" key="5">
    <source>
        <dbReference type="ARBA" id="ARBA00023012"/>
    </source>
</evidence>
<evidence type="ECO:0000313" key="8">
    <source>
        <dbReference type="EMBL" id="QEK63041.1"/>
    </source>
</evidence>
<keyword evidence="2" id="KW-0547">Nucleotide-binding</keyword>
<dbReference type="RefSeq" id="WP_149126030.1">
    <property type="nucleotide sequence ID" value="NZ_CP043404.1"/>
</dbReference>
<feature type="transmembrane region" description="Helical" evidence="6">
    <location>
        <begin position="61"/>
        <end position="80"/>
    </location>
</feature>
<sequence>MNAFYLGFRIYALIWLGLAFHAAAEAFLPLSSIVLWLFTFCALCVYTFFMYKRFLPHTSGYVIFGAFILITCTGLLLFLIQPNELSCLLALIIMVTVDILSLKVMQTEKQLNGQLQELINAESRTNELLLELRSKHHETARHLNAFSASNNEHEIKDLIQQYVKHFPWIKGENAYLASTLHPFLERAEKEDIALSLDLQAPFSSLPFSKADQVSFTGNLLDNALDAAIEAKQAGKEGSISVTTSIRSGLFLIHCENSTKGMEKHVLDHLFKTFGRSTKGGDHQGMGTYIIQQLVEKADGTLDFTYRSPNLRLVIKIPLTMS</sequence>
<dbReference type="GeneID" id="61768021"/>
<feature type="domain" description="Histidine kinase" evidence="7">
    <location>
        <begin position="218"/>
        <end position="320"/>
    </location>
</feature>
<evidence type="ECO:0000313" key="9">
    <source>
        <dbReference type="Proteomes" id="UP000325032"/>
    </source>
</evidence>
<proteinExistence type="predicted"/>
<dbReference type="GO" id="GO:0042802">
    <property type="term" value="F:identical protein binding"/>
    <property type="evidence" value="ECO:0007669"/>
    <property type="project" value="TreeGrafter"/>
</dbReference>
<keyword evidence="3" id="KW-0418">Kinase</keyword>
<gene>
    <name evidence="8" type="ORF">FX981_01240</name>
</gene>
<keyword evidence="6" id="KW-1133">Transmembrane helix</keyword>
<evidence type="ECO:0000256" key="4">
    <source>
        <dbReference type="ARBA" id="ARBA00022840"/>
    </source>
</evidence>
<dbReference type="PROSITE" id="PS50109">
    <property type="entry name" value="HIS_KIN"/>
    <property type="match status" value="1"/>
</dbReference>
<dbReference type="PANTHER" id="PTHR40448:SF1">
    <property type="entry name" value="TWO-COMPONENT SENSOR HISTIDINE KINASE"/>
    <property type="match status" value="1"/>
</dbReference>
<accession>A0A5C0WEH0</accession>
<keyword evidence="4" id="KW-0067">ATP-binding</keyword>